<evidence type="ECO:0000313" key="1">
    <source>
        <dbReference type="EMBL" id="RGM07622.1"/>
    </source>
</evidence>
<organism evidence="1 2">
    <name type="scientific">Bacteroides stercoris</name>
    <dbReference type="NCBI Taxonomy" id="46506"/>
    <lineage>
        <taxon>Bacteria</taxon>
        <taxon>Pseudomonadati</taxon>
        <taxon>Bacteroidota</taxon>
        <taxon>Bacteroidia</taxon>
        <taxon>Bacteroidales</taxon>
        <taxon>Bacteroidaceae</taxon>
        <taxon>Bacteroides</taxon>
    </lineage>
</organism>
<protein>
    <submittedName>
        <fullName evidence="1">Uncharacterized protein</fullName>
    </submittedName>
</protein>
<proteinExistence type="predicted"/>
<evidence type="ECO:0000313" key="2">
    <source>
        <dbReference type="Proteomes" id="UP000261223"/>
    </source>
</evidence>
<accession>A0A3E4UEQ6</accession>
<sequence length="63" mass="7150">MEVRFSPFFSGIVLVMREKNTTFAHEKSVLLISAEHCRIEKLAGFLIVTCQADNICKFLVFNG</sequence>
<dbReference type="AlphaFoldDB" id="A0A3E4UEQ6"/>
<dbReference type="EMBL" id="QSSV01000058">
    <property type="protein sequence ID" value="RGM07622.1"/>
    <property type="molecule type" value="Genomic_DNA"/>
</dbReference>
<name>A0A3E4UEQ6_BACSE</name>
<dbReference type="Proteomes" id="UP000261223">
    <property type="component" value="Unassembled WGS sequence"/>
</dbReference>
<gene>
    <name evidence="1" type="ORF">DXC34_18525</name>
</gene>
<reference evidence="1 2" key="1">
    <citation type="submission" date="2018-08" db="EMBL/GenBank/DDBJ databases">
        <title>A genome reference for cultivated species of the human gut microbiota.</title>
        <authorList>
            <person name="Zou Y."/>
            <person name="Xue W."/>
            <person name="Luo G."/>
        </authorList>
    </citation>
    <scope>NUCLEOTIDE SEQUENCE [LARGE SCALE GENOMIC DNA]</scope>
    <source>
        <strain evidence="1 2">TF03-6</strain>
    </source>
</reference>
<comment type="caution">
    <text evidence="1">The sequence shown here is derived from an EMBL/GenBank/DDBJ whole genome shotgun (WGS) entry which is preliminary data.</text>
</comment>